<dbReference type="HOGENOM" id="CLU_139363_0_0_1"/>
<reference evidence="1" key="1">
    <citation type="journal article" date="2013" name="Genome Biol.">
        <title>Draft genome of the mountain pine beetle, Dendroctonus ponderosae Hopkins, a major forest pest.</title>
        <authorList>
            <person name="Keeling C.I."/>
            <person name="Yuen M.M."/>
            <person name="Liao N.Y."/>
            <person name="Docking T.R."/>
            <person name="Chan S.K."/>
            <person name="Taylor G.A."/>
            <person name="Palmquist D.L."/>
            <person name="Jackman S.D."/>
            <person name="Nguyen A."/>
            <person name="Li M."/>
            <person name="Henderson H."/>
            <person name="Janes J.K."/>
            <person name="Zhao Y."/>
            <person name="Pandoh P."/>
            <person name="Moore R."/>
            <person name="Sperling F.A."/>
            <person name="Huber D.P."/>
            <person name="Birol I."/>
            <person name="Jones S.J."/>
            <person name="Bohlmann J."/>
        </authorList>
    </citation>
    <scope>NUCLEOTIDE SEQUENCE</scope>
</reference>
<feature type="non-terminal residue" evidence="1">
    <location>
        <position position="1"/>
    </location>
</feature>
<accession>N6UJL5</accession>
<dbReference type="PANTHER" id="PTHR21261">
    <property type="entry name" value="BEAT PROTEIN"/>
    <property type="match status" value="1"/>
</dbReference>
<evidence type="ECO:0000313" key="1">
    <source>
        <dbReference type="EMBL" id="ENN78867.1"/>
    </source>
</evidence>
<gene>
    <name evidence="1" type="ORF">YQE_04656</name>
</gene>
<name>N6UJL5_DENPD</name>
<proteinExistence type="predicted"/>
<dbReference type="EMBL" id="KB740809">
    <property type="protein sequence ID" value="ENN78867.1"/>
    <property type="molecule type" value="Genomic_DNA"/>
</dbReference>
<dbReference type="PANTHER" id="PTHR21261:SF15">
    <property type="entry name" value="BEATEN PATH IIIA, ISOFORM D-RELATED"/>
    <property type="match status" value="1"/>
</dbReference>
<dbReference type="AlphaFoldDB" id="N6UJL5"/>
<protein>
    <submittedName>
        <fullName evidence="1">Uncharacterized protein</fullName>
    </submittedName>
</protein>
<organism evidence="1">
    <name type="scientific">Dendroctonus ponderosae</name>
    <name type="common">Mountain pine beetle</name>
    <dbReference type="NCBI Taxonomy" id="77166"/>
    <lineage>
        <taxon>Eukaryota</taxon>
        <taxon>Metazoa</taxon>
        <taxon>Ecdysozoa</taxon>
        <taxon>Arthropoda</taxon>
        <taxon>Hexapoda</taxon>
        <taxon>Insecta</taxon>
        <taxon>Pterygota</taxon>
        <taxon>Neoptera</taxon>
        <taxon>Endopterygota</taxon>
        <taxon>Coleoptera</taxon>
        <taxon>Polyphaga</taxon>
        <taxon>Cucujiformia</taxon>
        <taxon>Curculionidae</taxon>
        <taxon>Scolytinae</taxon>
        <taxon>Dendroctonus</taxon>
    </lineage>
</organism>
<sequence>MSVFCSRYKDDHEFFRYTPTGQQRMVTFPVSGVEVDSHKTRCVKDRCDLLLINLKRPQSSGAYRCEVSSEAPEFKLASGTHNVTVAGKN</sequence>